<protein>
    <submittedName>
        <fullName evidence="2">Uncharacterized protein</fullName>
    </submittedName>
</protein>
<dbReference type="EMBL" id="CAJVCH010172798">
    <property type="protein sequence ID" value="CAG7729066.1"/>
    <property type="molecule type" value="Genomic_DNA"/>
</dbReference>
<comment type="caution">
    <text evidence="2">The sequence shown here is derived from an EMBL/GenBank/DDBJ whole genome shotgun (WGS) entry which is preliminary data.</text>
</comment>
<evidence type="ECO:0000313" key="3">
    <source>
        <dbReference type="Proteomes" id="UP000708208"/>
    </source>
</evidence>
<organism evidence="2 3">
    <name type="scientific">Allacma fusca</name>
    <dbReference type="NCBI Taxonomy" id="39272"/>
    <lineage>
        <taxon>Eukaryota</taxon>
        <taxon>Metazoa</taxon>
        <taxon>Ecdysozoa</taxon>
        <taxon>Arthropoda</taxon>
        <taxon>Hexapoda</taxon>
        <taxon>Collembola</taxon>
        <taxon>Symphypleona</taxon>
        <taxon>Sminthuridae</taxon>
        <taxon>Allacma</taxon>
    </lineage>
</organism>
<keyword evidence="3" id="KW-1185">Reference proteome</keyword>
<dbReference type="Proteomes" id="UP000708208">
    <property type="component" value="Unassembled WGS sequence"/>
</dbReference>
<evidence type="ECO:0000256" key="1">
    <source>
        <dbReference type="SAM" id="MobiDB-lite"/>
    </source>
</evidence>
<reference evidence="2" key="1">
    <citation type="submission" date="2021-06" db="EMBL/GenBank/DDBJ databases">
        <authorList>
            <person name="Hodson N. C."/>
            <person name="Mongue J. A."/>
            <person name="Jaron S. K."/>
        </authorList>
    </citation>
    <scope>NUCLEOTIDE SEQUENCE</scope>
</reference>
<feature type="compositionally biased region" description="Low complexity" evidence="1">
    <location>
        <begin position="102"/>
        <end position="129"/>
    </location>
</feature>
<accession>A0A8J2PA29</accession>
<feature type="region of interest" description="Disordered" evidence="1">
    <location>
        <begin position="94"/>
        <end position="130"/>
    </location>
</feature>
<sequence>MFLKQRAITTSNSASTCLDKLYIRKNYSRTDKSGNFNSLWHKKTCSCWTQQEKPNDEFIRTDNGGDGNDHNLSESEELYDRLSTVNHRMVNVYEEIPGDSFSSPQPSSSSNSQQQHQEQQQQQEQSQPSINVASNPSALIPVRTQPCESCRNSCLIEFGIPSGRELICLVQSLDVEL</sequence>
<dbReference type="AlphaFoldDB" id="A0A8J2PA29"/>
<evidence type="ECO:0000313" key="2">
    <source>
        <dbReference type="EMBL" id="CAG7729066.1"/>
    </source>
</evidence>
<gene>
    <name evidence="2" type="ORF">AFUS01_LOCUS17805</name>
</gene>
<name>A0A8J2PA29_9HEXA</name>
<proteinExistence type="predicted"/>